<dbReference type="Gene3D" id="3.30.420.10">
    <property type="entry name" value="Ribonuclease H-like superfamily/Ribonuclease H"/>
    <property type="match status" value="1"/>
</dbReference>
<gene>
    <name evidence="8" type="ORF">LIER_27519</name>
</gene>
<dbReference type="GO" id="GO:0004519">
    <property type="term" value="F:endonuclease activity"/>
    <property type="evidence" value="ECO:0007669"/>
    <property type="project" value="UniProtKB-KW"/>
</dbReference>
<dbReference type="InterPro" id="IPR041373">
    <property type="entry name" value="RT_RNaseH"/>
</dbReference>
<evidence type="ECO:0000256" key="2">
    <source>
        <dbReference type="ARBA" id="ARBA00022695"/>
    </source>
</evidence>
<organism evidence="8 9">
    <name type="scientific">Lithospermum erythrorhizon</name>
    <name type="common">Purple gromwell</name>
    <name type="synonym">Lithospermum officinale var. erythrorhizon</name>
    <dbReference type="NCBI Taxonomy" id="34254"/>
    <lineage>
        <taxon>Eukaryota</taxon>
        <taxon>Viridiplantae</taxon>
        <taxon>Streptophyta</taxon>
        <taxon>Embryophyta</taxon>
        <taxon>Tracheophyta</taxon>
        <taxon>Spermatophyta</taxon>
        <taxon>Magnoliopsida</taxon>
        <taxon>eudicotyledons</taxon>
        <taxon>Gunneridae</taxon>
        <taxon>Pentapetalae</taxon>
        <taxon>asterids</taxon>
        <taxon>lamiids</taxon>
        <taxon>Boraginales</taxon>
        <taxon>Boraginaceae</taxon>
        <taxon>Boraginoideae</taxon>
        <taxon>Lithospermeae</taxon>
        <taxon>Lithospermum</taxon>
    </lineage>
</organism>
<evidence type="ECO:0000256" key="4">
    <source>
        <dbReference type="ARBA" id="ARBA00022759"/>
    </source>
</evidence>
<keyword evidence="2" id="KW-0548">Nucleotidyltransferase</keyword>
<evidence type="ECO:0000256" key="5">
    <source>
        <dbReference type="ARBA" id="ARBA00022801"/>
    </source>
</evidence>
<dbReference type="SUPFAM" id="SSF56672">
    <property type="entry name" value="DNA/RNA polymerases"/>
    <property type="match status" value="1"/>
</dbReference>
<evidence type="ECO:0000256" key="3">
    <source>
        <dbReference type="ARBA" id="ARBA00022722"/>
    </source>
</evidence>
<comment type="caution">
    <text evidence="8">The sequence shown here is derived from an EMBL/GenBank/DDBJ whole genome shotgun (WGS) entry which is preliminary data.</text>
</comment>
<dbReference type="InterPro" id="IPR012337">
    <property type="entry name" value="RNaseH-like_sf"/>
</dbReference>
<evidence type="ECO:0000313" key="8">
    <source>
        <dbReference type="EMBL" id="GAA0174048.1"/>
    </source>
</evidence>
<keyword evidence="1" id="KW-0808">Transferase</keyword>
<dbReference type="GO" id="GO:0003676">
    <property type="term" value="F:nucleic acid binding"/>
    <property type="evidence" value="ECO:0007669"/>
    <property type="project" value="InterPro"/>
</dbReference>
<name>A0AAV3RGG7_LITER</name>
<keyword evidence="6" id="KW-0695">RNA-directed DNA polymerase</keyword>
<dbReference type="AlphaFoldDB" id="A0AAV3RGG7"/>
<feature type="domain" description="Reverse transcriptase RNase H-like" evidence="7">
    <location>
        <begin position="17"/>
        <end position="72"/>
    </location>
</feature>
<sequence length="207" mass="23156">MKPLNSYKYKNVALSSELAREAEGIQRPIYYVSHVLHGAEERYPVIDKVVLALVISARKLKAYFESHPILAVVLSEFEISYIPRTSIKAQVLADFVVECTAQNQPPIQGLAGTEIVPLSFEWSMHVDGARNDNGAGAGVLITGPKGIIMEYAMRFSFPATNNEAEYEAIIDQIIECKGGVGKRRFQAHYRSDSRNLRSQRRDPEKIS</sequence>
<dbReference type="InterPro" id="IPR036397">
    <property type="entry name" value="RNaseH_sf"/>
</dbReference>
<dbReference type="EMBL" id="BAABME010008881">
    <property type="protein sequence ID" value="GAA0174048.1"/>
    <property type="molecule type" value="Genomic_DNA"/>
</dbReference>
<evidence type="ECO:0000313" key="9">
    <source>
        <dbReference type="Proteomes" id="UP001454036"/>
    </source>
</evidence>
<dbReference type="PANTHER" id="PTHR48475">
    <property type="entry name" value="RIBONUCLEASE H"/>
    <property type="match status" value="1"/>
</dbReference>
<dbReference type="SUPFAM" id="SSF53098">
    <property type="entry name" value="Ribonuclease H-like"/>
    <property type="match status" value="1"/>
</dbReference>
<reference evidence="8 9" key="1">
    <citation type="submission" date="2024-01" db="EMBL/GenBank/DDBJ databases">
        <title>The complete chloroplast genome sequence of Lithospermum erythrorhizon: insights into the phylogenetic relationship among Boraginaceae species and the maternal lineages of purple gromwells.</title>
        <authorList>
            <person name="Okada T."/>
            <person name="Watanabe K."/>
        </authorList>
    </citation>
    <scope>NUCLEOTIDE SEQUENCE [LARGE SCALE GENOMIC DNA]</scope>
</reference>
<dbReference type="Pfam" id="PF17917">
    <property type="entry name" value="RT_RNaseH"/>
    <property type="match status" value="1"/>
</dbReference>
<evidence type="ECO:0000256" key="1">
    <source>
        <dbReference type="ARBA" id="ARBA00022679"/>
    </source>
</evidence>
<keyword evidence="5" id="KW-0378">Hydrolase</keyword>
<keyword evidence="3" id="KW-0540">Nuclease</keyword>
<protein>
    <recommendedName>
        <fullName evidence="7">Reverse transcriptase RNase H-like domain-containing protein</fullName>
    </recommendedName>
</protein>
<dbReference type="InterPro" id="IPR043502">
    <property type="entry name" value="DNA/RNA_pol_sf"/>
</dbReference>
<evidence type="ECO:0000259" key="7">
    <source>
        <dbReference type="Pfam" id="PF17917"/>
    </source>
</evidence>
<keyword evidence="9" id="KW-1185">Reference proteome</keyword>
<dbReference type="Proteomes" id="UP001454036">
    <property type="component" value="Unassembled WGS sequence"/>
</dbReference>
<dbReference type="GO" id="GO:0016787">
    <property type="term" value="F:hydrolase activity"/>
    <property type="evidence" value="ECO:0007669"/>
    <property type="project" value="UniProtKB-KW"/>
</dbReference>
<evidence type="ECO:0000256" key="6">
    <source>
        <dbReference type="ARBA" id="ARBA00022918"/>
    </source>
</evidence>
<accession>A0AAV3RGG7</accession>
<proteinExistence type="predicted"/>
<keyword evidence="4" id="KW-0255">Endonuclease</keyword>
<dbReference type="PANTHER" id="PTHR48475:SF2">
    <property type="entry name" value="RIBONUCLEASE H"/>
    <property type="match status" value="1"/>
</dbReference>
<dbReference type="GO" id="GO:0003964">
    <property type="term" value="F:RNA-directed DNA polymerase activity"/>
    <property type="evidence" value="ECO:0007669"/>
    <property type="project" value="UniProtKB-KW"/>
</dbReference>